<dbReference type="InterPro" id="IPR036291">
    <property type="entry name" value="NAD(P)-bd_dom_sf"/>
</dbReference>
<dbReference type="SUPFAM" id="SSF51735">
    <property type="entry name" value="NAD(P)-binding Rossmann-fold domains"/>
    <property type="match status" value="1"/>
</dbReference>
<keyword evidence="2" id="KW-0313">Glucose metabolism</keyword>
<proteinExistence type="predicted"/>
<dbReference type="SUPFAM" id="SSF55347">
    <property type="entry name" value="Glyceraldehyde-3-phosphate dehydrogenase-like, C-terminal domain"/>
    <property type="match status" value="1"/>
</dbReference>
<evidence type="ECO:0000259" key="7">
    <source>
        <dbReference type="Pfam" id="PF02781"/>
    </source>
</evidence>
<organism evidence="8 9">
    <name type="scientific">Tessaracoccus flavescens</name>
    <dbReference type="NCBI Taxonomy" id="399497"/>
    <lineage>
        <taxon>Bacteria</taxon>
        <taxon>Bacillati</taxon>
        <taxon>Actinomycetota</taxon>
        <taxon>Actinomycetes</taxon>
        <taxon>Propionibacteriales</taxon>
        <taxon>Propionibacteriaceae</taxon>
        <taxon>Tessaracoccus</taxon>
    </lineage>
</organism>
<gene>
    <name evidence="8" type="ORF">K8V15_11500</name>
</gene>
<protein>
    <submittedName>
        <fullName evidence="8">Glucose-6-phosphate dehydrogenase</fullName>
        <ecNumber evidence="8">1.1.1.49</ecNumber>
    </submittedName>
</protein>
<comment type="caution">
    <text evidence="8">The sequence shown here is derived from an EMBL/GenBank/DDBJ whole genome shotgun (WGS) entry which is preliminary data.</text>
</comment>
<dbReference type="EMBL" id="DYZF01000289">
    <property type="protein sequence ID" value="HJE52579.1"/>
    <property type="molecule type" value="Genomic_DNA"/>
</dbReference>
<dbReference type="Pfam" id="PF02781">
    <property type="entry name" value="G6PD_C"/>
    <property type="match status" value="1"/>
</dbReference>
<dbReference type="InterPro" id="IPR022675">
    <property type="entry name" value="G6P_DH_C"/>
</dbReference>
<dbReference type="InterPro" id="IPR001282">
    <property type="entry name" value="G6P_DH"/>
</dbReference>
<reference evidence="8" key="2">
    <citation type="submission" date="2021-09" db="EMBL/GenBank/DDBJ databases">
        <authorList>
            <person name="Gilroy R."/>
        </authorList>
    </citation>
    <scope>NUCLEOTIDE SEQUENCE</scope>
    <source>
        <strain evidence="8">ChiGjej3B3-7470</strain>
    </source>
</reference>
<dbReference type="NCBIfam" id="NF009492">
    <property type="entry name" value="PRK12853.1-3"/>
    <property type="match status" value="1"/>
</dbReference>
<dbReference type="GO" id="GO:0050661">
    <property type="term" value="F:NADP binding"/>
    <property type="evidence" value="ECO:0007669"/>
    <property type="project" value="InterPro"/>
</dbReference>
<dbReference type="PIRSF" id="PIRSF000110">
    <property type="entry name" value="G6PD"/>
    <property type="match status" value="1"/>
</dbReference>
<evidence type="ECO:0000313" key="8">
    <source>
        <dbReference type="EMBL" id="HJE52579.1"/>
    </source>
</evidence>
<evidence type="ECO:0000313" key="9">
    <source>
        <dbReference type="Proteomes" id="UP000712713"/>
    </source>
</evidence>
<dbReference type="GO" id="GO:0004345">
    <property type="term" value="F:glucose-6-phosphate dehydrogenase activity"/>
    <property type="evidence" value="ECO:0007669"/>
    <property type="project" value="UniProtKB-EC"/>
</dbReference>
<reference evidence="8" key="1">
    <citation type="journal article" date="2021" name="PeerJ">
        <title>Extensive microbial diversity within the chicken gut microbiome revealed by metagenomics and culture.</title>
        <authorList>
            <person name="Gilroy R."/>
            <person name="Ravi A."/>
            <person name="Getino M."/>
            <person name="Pursley I."/>
            <person name="Horton D.L."/>
            <person name="Alikhan N.F."/>
            <person name="Baker D."/>
            <person name="Gharbi K."/>
            <person name="Hall N."/>
            <person name="Watson M."/>
            <person name="Adriaenssens E.M."/>
            <person name="Foster-Nyarko E."/>
            <person name="Jarju S."/>
            <person name="Secka A."/>
            <person name="Antonio M."/>
            <person name="Oren A."/>
            <person name="Chaudhuri R.R."/>
            <person name="La Ragione R."/>
            <person name="Hildebrand F."/>
            <person name="Pallen M.J."/>
        </authorList>
    </citation>
    <scope>NUCLEOTIDE SEQUENCE</scope>
    <source>
        <strain evidence="8">ChiGjej3B3-7470</strain>
    </source>
</reference>
<dbReference type="InterPro" id="IPR022674">
    <property type="entry name" value="G6P_DH_NAD-bd"/>
</dbReference>
<dbReference type="GO" id="GO:0006006">
    <property type="term" value="P:glucose metabolic process"/>
    <property type="evidence" value="ECO:0007669"/>
    <property type="project" value="UniProtKB-KW"/>
</dbReference>
<dbReference type="PANTHER" id="PTHR23429:SF0">
    <property type="entry name" value="GLUCOSE-6-PHOSPHATE 1-DEHYDROGENASE"/>
    <property type="match status" value="1"/>
</dbReference>
<evidence type="ECO:0000256" key="3">
    <source>
        <dbReference type="ARBA" id="ARBA00022857"/>
    </source>
</evidence>
<dbReference type="Pfam" id="PF00479">
    <property type="entry name" value="G6PD_N"/>
    <property type="match status" value="1"/>
</dbReference>
<evidence type="ECO:0000256" key="2">
    <source>
        <dbReference type="ARBA" id="ARBA00022526"/>
    </source>
</evidence>
<comment type="pathway">
    <text evidence="1">Carbohydrate degradation; pentose phosphate pathway; D-ribulose 5-phosphate from D-glucose 6-phosphate (oxidative stage): step 1/3.</text>
</comment>
<dbReference type="PRINTS" id="PR00079">
    <property type="entry name" value="G6PDHDRGNASE"/>
</dbReference>
<feature type="domain" description="Glucose-6-phosphate dehydrogenase NAD-binding" evidence="6">
    <location>
        <begin position="12"/>
        <end position="180"/>
    </location>
</feature>
<dbReference type="Proteomes" id="UP000712713">
    <property type="component" value="Unassembled WGS sequence"/>
</dbReference>
<dbReference type="EC" id="1.1.1.49" evidence="8"/>
<sequence>MSDTTTTSVTLVILGASGDLTERLLLPGLATLLHNGGGYDVHLIGAAFDDLSSGEWEARVRQSMADGGCPGDKANAVVERTRYVKLDATDGAAMGAFLNELAEAGRPIVLYFALPPHITERSIEVLSDLELPDGLRLALEKPFGTSYATAKKLNELLATVVPESQIFRVDHFLGKATVLNLLGLRFGNRIFEPSWNSANIERVEIIADETLALEGRAGYYDGAGAMKDMIQSHLLLVMAMFAMEEPARMDELELRDLIAHVLRATHLWNDDPTTSRRARYTAGSIEGREIPDYVAEEGVDASRNTETLAEVTVEIRNSRWAGVPIRLRSGKALGDGFRGIVVKYRPVAYLPEGFINHAAPNLLVIGLTPETLALGIATNAEGNRWDLEQTTLSAELSESPVRPYGEILDGILAGDPLLAVRGDATEELWRILTPVFDAWAAGEVPLDEYRAGSTGPSTWH</sequence>
<dbReference type="Gene3D" id="3.40.50.720">
    <property type="entry name" value="NAD(P)-binding Rossmann-like Domain"/>
    <property type="match status" value="1"/>
</dbReference>
<evidence type="ECO:0000256" key="4">
    <source>
        <dbReference type="ARBA" id="ARBA00023002"/>
    </source>
</evidence>
<accession>A0A921JRJ1</accession>
<feature type="domain" description="Glucose-6-phosphate dehydrogenase C-terminal" evidence="7">
    <location>
        <begin position="184"/>
        <end position="458"/>
    </location>
</feature>
<name>A0A921JRJ1_9ACTN</name>
<keyword evidence="5" id="KW-0119">Carbohydrate metabolism</keyword>
<keyword evidence="3" id="KW-0521">NADP</keyword>
<dbReference type="Gene3D" id="3.30.360.10">
    <property type="entry name" value="Dihydrodipicolinate Reductase, domain 2"/>
    <property type="match status" value="1"/>
</dbReference>
<evidence type="ECO:0000256" key="5">
    <source>
        <dbReference type="ARBA" id="ARBA00023277"/>
    </source>
</evidence>
<evidence type="ECO:0000256" key="1">
    <source>
        <dbReference type="ARBA" id="ARBA00004937"/>
    </source>
</evidence>
<dbReference type="AlphaFoldDB" id="A0A921JRJ1"/>
<evidence type="ECO:0000259" key="6">
    <source>
        <dbReference type="Pfam" id="PF00479"/>
    </source>
</evidence>
<keyword evidence="4 8" id="KW-0560">Oxidoreductase</keyword>
<dbReference type="GO" id="GO:0005829">
    <property type="term" value="C:cytosol"/>
    <property type="evidence" value="ECO:0007669"/>
    <property type="project" value="TreeGrafter"/>
</dbReference>
<dbReference type="PANTHER" id="PTHR23429">
    <property type="entry name" value="GLUCOSE-6-PHOSPHATE 1-DEHYDROGENASE G6PD"/>
    <property type="match status" value="1"/>
</dbReference>
<dbReference type="GO" id="GO:0009051">
    <property type="term" value="P:pentose-phosphate shunt, oxidative branch"/>
    <property type="evidence" value="ECO:0007669"/>
    <property type="project" value="TreeGrafter"/>
</dbReference>